<accession>A0ABT9ZNX4</accession>
<organism evidence="3 4">
    <name type="scientific">Evansella vedderi</name>
    <dbReference type="NCBI Taxonomy" id="38282"/>
    <lineage>
        <taxon>Bacteria</taxon>
        <taxon>Bacillati</taxon>
        <taxon>Bacillota</taxon>
        <taxon>Bacilli</taxon>
        <taxon>Bacillales</taxon>
        <taxon>Bacillaceae</taxon>
        <taxon>Evansella</taxon>
    </lineage>
</organism>
<dbReference type="RefSeq" id="WP_307320948.1">
    <property type="nucleotide sequence ID" value="NZ_JAUSUG010000001.1"/>
</dbReference>
<protein>
    <submittedName>
        <fullName evidence="3">Purine catabolism regulator</fullName>
    </submittedName>
</protein>
<dbReference type="InterPro" id="IPR025736">
    <property type="entry name" value="PucR_C-HTH_dom"/>
</dbReference>
<reference evidence="3 4" key="1">
    <citation type="submission" date="2023-07" db="EMBL/GenBank/DDBJ databases">
        <title>Genomic Encyclopedia of Type Strains, Phase IV (KMG-IV): sequencing the most valuable type-strain genomes for metagenomic binning, comparative biology and taxonomic classification.</title>
        <authorList>
            <person name="Goeker M."/>
        </authorList>
    </citation>
    <scope>NUCLEOTIDE SEQUENCE [LARGE SCALE GENOMIC DNA]</scope>
    <source>
        <strain evidence="3 4">DSM 9768</strain>
    </source>
</reference>
<name>A0ABT9ZNX4_9BACI</name>
<dbReference type="Pfam" id="PF13556">
    <property type="entry name" value="HTH_30"/>
    <property type="match status" value="1"/>
</dbReference>
<gene>
    <name evidence="3" type="ORF">J2S74_000316</name>
</gene>
<evidence type="ECO:0000313" key="4">
    <source>
        <dbReference type="Proteomes" id="UP001230005"/>
    </source>
</evidence>
<dbReference type="EMBL" id="JAUSUG010000001">
    <property type="protein sequence ID" value="MDQ0252944.1"/>
    <property type="molecule type" value="Genomic_DNA"/>
</dbReference>
<proteinExistence type="predicted"/>
<feature type="domain" description="Purine catabolism PurC-like" evidence="1">
    <location>
        <begin position="13"/>
        <end position="131"/>
    </location>
</feature>
<evidence type="ECO:0000259" key="2">
    <source>
        <dbReference type="Pfam" id="PF13556"/>
    </source>
</evidence>
<dbReference type="Gene3D" id="1.10.10.2840">
    <property type="entry name" value="PucR C-terminal helix-turn-helix domain"/>
    <property type="match status" value="1"/>
</dbReference>
<dbReference type="PANTHER" id="PTHR33744:SF1">
    <property type="entry name" value="DNA-BINDING TRANSCRIPTIONAL ACTIVATOR ADER"/>
    <property type="match status" value="1"/>
</dbReference>
<dbReference type="Proteomes" id="UP001230005">
    <property type="component" value="Unassembled WGS sequence"/>
</dbReference>
<dbReference type="Pfam" id="PF07905">
    <property type="entry name" value="PucR"/>
    <property type="match status" value="1"/>
</dbReference>
<keyword evidence="4" id="KW-1185">Reference proteome</keyword>
<sequence>MSKPVLQRFLVKDIVELPFFEKAVVIGDKEALERTVTWVHIMEVTNVKQLLNGNELILSTGVVWQESEEACLTFLQQLIEKDVSGLVVELLNFKNKKLPDAMVQLAKDHHFPLILFHKEVRYIDITQELHAMFLNEHHQMVSKLEKLSEFLNNSLLSGKGLINLLQDFHRFTNLDVMLFPKQGEAIFVPSLSHEIREKYANQWRKDKEIFIEAFPEGAVRPIYFLGQTFAHLVIRPRQSIELTEFEILAIDRGATAIAQEIMRSMYYEEQKSHKEGAWVQQWLTGSTKEEEVREHLHSSIGSSIPNQFLTVISEINDVKDDTTNSYYISNVMIARSFFEDKGFKIVITKLNNYVVLLLFPPAYKKLFTVHEEIAKVFHRLHKGTNRYFGTYSIGQLVHQLSQASNSYKSAKIVLQIQKRIGPLKLPAYEELHAYRTIAMMEENKEIEAFVSYYLGDLENYDNDKGKELLLTLKYYLLNNGKKKETADALHIVRQTLYHRLSKIEEVIGNIFSSQDRRLGLELAIKGYEYLYGSLHDE</sequence>
<comment type="caution">
    <text evidence="3">The sequence shown here is derived from an EMBL/GenBank/DDBJ whole genome shotgun (WGS) entry which is preliminary data.</text>
</comment>
<evidence type="ECO:0000259" key="1">
    <source>
        <dbReference type="Pfam" id="PF07905"/>
    </source>
</evidence>
<dbReference type="InterPro" id="IPR012914">
    <property type="entry name" value="PucR_dom"/>
</dbReference>
<dbReference type="InterPro" id="IPR042070">
    <property type="entry name" value="PucR_C-HTH_sf"/>
</dbReference>
<dbReference type="InterPro" id="IPR051448">
    <property type="entry name" value="CdaR-like_regulators"/>
</dbReference>
<feature type="domain" description="PucR C-terminal helix-turn-helix" evidence="2">
    <location>
        <begin position="468"/>
        <end position="525"/>
    </location>
</feature>
<evidence type="ECO:0000313" key="3">
    <source>
        <dbReference type="EMBL" id="MDQ0252944.1"/>
    </source>
</evidence>
<dbReference type="PANTHER" id="PTHR33744">
    <property type="entry name" value="CARBOHYDRATE DIACID REGULATOR"/>
    <property type="match status" value="1"/>
</dbReference>